<dbReference type="PANTHER" id="PTHR47245">
    <property type="entry name" value="PEPTIDYLPROLYL ISOMERASE"/>
    <property type="match status" value="1"/>
</dbReference>
<feature type="domain" description="PpiC" evidence="10">
    <location>
        <begin position="147"/>
        <end position="236"/>
    </location>
</feature>
<evidence type="ECO:0000256" key="6">
    <source>
        <dbReference type="ARBA" id="ARBA00030642"/>
    </source>
</evidence>
<evidence type="ECO:0000256" key="5">
    <source>
        <dbReference type="ARBA" id="ARBA00023110"/>
    </source>
</evidence>
<dbReference type="STRING" id="1333998.M2A_1902"/>
<keyword evidence="8 11" id="KW-0413">Isomerase</keyword>
<evidence type="ECO:0000256" key="1">
    <source>
        <dbReference type="ARBA" id="ARBA00000971"/>
    </source>
</evidence>
<sequence length="291" mass="31729">MRLLLASALAAGITAGMVHAPLIAPALAQEPAPAGESADQAVAKVNGEAIMFSDLALAEEELGGVLDQLPQNVRFQYLLSMLIDRKILSQQAEEKGLEDDPSVQRRVDYYKEKALRDVYWTQLISGKATDAALKEYYQQEIAAREPEDEVRARHILVASEGQAREVIAEIEGGKAFEEVAAEKSTGPSGENGGDLGYFVKADMVEPFAEAAFKLKPGEISEPVETQFGWHVIKLEDRRPQPKPTFEEVKDELTAQFLQEEGKALIEKLRNDATIEIVGADGGSSRPAIAPQ</sequence>
<gene>
    <name evidence="11" type="ORF">M2A_1902</name>
</gene>
<evidence type="ECO:0000256" key="8">
    <source>
        <dbReference type="PROSITE-ProRule" id="PRU00278"/>
    </source>
</evidence>
<accession>A0A081BBI5</accession>
<proteinExistence type="inferred from homology"/>
<dbReference type="InterPro" id="IPR046357">
    <property type="entry name" value="PPIase_dom_sf"/>
</dbReference>
<comment type="similarity">
    <text evidence="2">Belongs to the PpiC/parvulin rotamase family.</text>
</comment>
<feature type="chain" id="PRO_5007754886" description="Parvulin-like PPIase" evidence="9">
    <location>
        <begin position="21"/>
        <end position="291"/>
    </location>
</feature>
<feature type="signal peptide" evidence="9">
    <location>
        <begin position="1"/>
        <end position="20"/>
    </location>
</feature>
<organism evidence="11 12">
    <name type="scientific">Tepidicaulis marinus</name>
    <dbReference type="NCBI Taxonomy" id="1333998"/>
    <lineage>
        <taxon>Bacteria</taxon>
        <taxon>Pseudomonadati</taxon>
        <taxon>Pseudomonadota</taxon>
        <taxon>Alphaproteobacteria</taxon>
        <taxon>Hyphomicrobiales</taxon>
        <taxon>Parvibaculaceae</taxon>
        <taxon>Tepidicaulis</taxon>
    </lineage>
</organism>
<dbReference type="InterPro" id="IPR050245">
    <property type="entry name" value="PrsA_foldase"/>
</dbReference>
<protein>
    <recommendedName>
        <fullName evidence="4">Parvulin-like PPIase</fullName>
        <ecNumber evidence="3">5.2.1.8</ecNumber>
    </recommendedName>
    <alternativeName>
        <fullName evidence="6">Peptidyl-prolyl cis-trans isomerase plp</fullName>
    </alternativeName>
    <alternativeName>
        <fullName evidence="7">Rotamase plp</fullName>
    </alternativeName>
</protein>
<reference evidence="11 12" key="1">
    <citation type="submission" date="2014-07" db="EMBL/GenBank/DDBJ databases">
        <title>Tepidicaulis marinum gen. nov., sp. nov., a novel marine bacterium denitrifying nitrate to nitrous oxide strictly under microaerobic conditions.</title>
        <authorList>
            <person name="Takeuchi M."/>
            <person name="Yamagishi T."/>
            <person name="Kamagata Y."/>
            <person name="Oshima K."/>
            <person name="Hattori M."/>
            <person name="Katayama T."/>
            <person name="Hanada S."/>
            <person name="Tamaki H."/>
            <person name="Marumo K."/>
            <person name="Maeda H."/>
            <person name="Nedachi M."/>
            <person name="Iwasaki W."/>
            <person name="Suwa Y."/>
            <person name="Sakata S."/>
        </authorList>
    </citation>
    <scope>NUCLEOTIDE SEQUENCE [LARGE SCALE GENOMIC DNA]</scope>
    <source>
        <strain evidence="11 12">MA2</strain>
    </source>
</reference>
<keyword evidence="12" id="KW-1185">Reference proteome</keyword>
<evidence type="ECO:0000256" key="7">
    <source>
        <dbReference type="ARBA" id="ARBA00031484"/>
    </source>
</evidence>
<dbReference type="InterPro" id="IPR027304">
    <property type="entry name" value="Trigger_fact/SurA_dom_sf"/>
</dbReference>
<keyword evidence="9" id="KW-0732">Signal</keyword>
<dbReference type="Proteomes" id="UP000028702">
    <property type="component" value="Unassembled WGS sequence"/>
</dbReference>
<dbReference type="GO" id="GO:0003755">
    <property type="term" value="F:peptidyl-prolyl cis-trans isomerase activity"/>
    <property type="evidence" value="ECO:0007669"/>
    <property type="project" value="UniProtKB-KW"/>
</dbReference>
<comment type="caution">
    <text evidence="11">The sequence shown here is derived from an EMBL/GenBank/DDBJ whole genome shotgun (WGS) entry which is preliminary data.</text>
</comment>
<keyword evidence="5 8" id="KW-0697">Rotamase</keyword>
<dbReference type="Pfam" id="PF00639">
    <property type="entry name" value="Rotamase"/>
    <property type="match status" value="1"/>
</dbReference>
<evidence type="ECO:0000256" key="4">
    <source>
        <dbReference type="ARBA" id="ARBA00018370"/>
    </source>
</evidence>
<dbReference type="PROSITE" id="PS50198">
    <property type="entry name" value="PPIC_PPIASE_2"/>
    <property type="match status" value="1"/>
</dbReference>
<dbReference type="EC" id="5.2.1.8" evidence="3"/>
<dbReference type="PROSITE" id="PS01096">
    <property type="entry name" value="PPIC_PPIASE_1"/>
    <property type="match status" value="1"/>
</dbReference>
<dbReference type="EMBL" id="BBIO01000009">
    <property type="protein sequence ID" value="GAK45403.1"/>
    <property type="molecule type" value="Genomic_DNA"/>
</dbReference>
<dbReference type="InterPro" id="IPR023058">
    <property type="entry name" value="PPIase_PpiC_CS"/>
</dbReference>
<evidence type="ECO:0000256" key="9">
    <source>
        <dbReference type="SAM" id="SignalP"/>
    </source>
</evidence>
<dbReference type="Gene3D" id="3.10.50.40">
    <property type="match status" value="1"/>
</dbReference>
<dbReference type="SUPFAM" id="SSF109998">
    <property type="entry name" value="Triger factor/SurA peptide-binding domain-like"/>
    <property type="match status" value="1"/>
</dbReference>
<evidence type="ECO:0000313" key="12">
    <source>
        <dbReference type="Proteomes" id="UP000028702"/>
    </source>
</evidence>
<evidence type="ECO:0000256" key="3">
    <source>
        <dbReference type="ARBA" id="ARBA00013194"/>
    </source>
</evidence>
<dbReference type="PANTHER" id="PTHR47245:SF2">
    <property type="entry name" value="PEPTIDYL-PROLYL CIS-TRANS ISOMERASE HP_0175-RELATED"/>
    <property type="match status" value="1"/>
</dbReference>
<dbReference type="SUPFAM" id="SSF54534">
    <property type="entry name" value="FKBP-like"/>
    <property type="match status" value="1"/>
</dbReference>
<dbReference type="RefSeq" id="WP_081875537.1">
    <property type="nucleotide sequence ID" value="NZ_BBIO01000009.1"/>
</dbReference>
<dbReference type="InterPro" id="IPR000297">
    <property type="entry name" value="PPIase_PpiC"/>
</dbReference>
<dbReference type="eggNOG" id="COG0760">
    <property type="taxonomic scope" value="Bacteria"/>
</dbReference>
<evidence type="ECO:0000259" key="10">
    <source>
        <dbReference type="PROSITE" id="PS50198"/>
    </source>
</evidence>
<dbReference type="AlphaFoldDB" id="A0A081BBI5"/>
<evidence type="ECO:0000256" key="2">
    <source>
        <dbReference type="ARBA" id="ARBA00007656"/>
    </source>
</evidence>
<dbReference type="Gene3D" id="1.10.4030.10">
    <property type="entry name" value="Porin chaperone SurA, peptide-binding domain"/>
    <property type="match status" value="1"/>
</dbReference>
<name>A0A081BBI5_9HYPH</name>
<comment type="catalytic activity">
    <reaction evidence="1">
        <text>[protein]-peptidylproline (omega=180) = [protein]-peptidylproline (omega=0)</text>
        <dbReference type="Rhea" id="RHEA:16237"/>
        <dbReference type="Rhea" id="RHEA-COMP:10747"/>
        <dbReference type="Rhea" id="RHEA-COMP:10748"/>
        <dbReference type="ChEBI" id="CHEBI:83833"/>
        <dbReference type="ChEBI" id="CHEBI:83834"/>
        <dbReference type="EC" id="5.2.1.8"/>
    </reaction>
</comment>
<evidence type="ECO:0000313" key="11">
    <source>
        <dbReference type="EMBL" id="GAK45403.1"/>
    </source>
</evidence>